<protein>
    <submittedName>
        <fullName evidence="2">Uncharacterized protein</fullName>
    </submittedName>
</protein>
<accession>A0A195BAE9</accession>
<gene>
    <name evidence="2" type="ORF">ALC53_08512</name>
</gene>
<sequence length="127" mass="14642">MKLTDELYGGAKVTSGYTSAPPTSNYARSNEAQRDFRRSAPSNEYISINVSRVSFESSASRNMKCHLLEHIARHTHEHTHTHDLNTIENGLDRDRVETLLLYEDIITKNTLFLIIFHEFRSKTKSFL</sequence>
<keyword evidence="3" id="KW-1185">Reference proteome</keyword>
<evidence type="ECO:0000313" key="3">
    <source>
        <dbReference type="Proteomes" id="UP000078540"/>
    </source>
</evidence>
<evidence type="ECO:0000313" key="2">
    <source>
        <dbReference type="EMBL" id="KYM81169.1"/>
    </source>
</evidence>
<organism evidence="2 3">
    <name type="scientific">Atta colombica</name>
    <dbReference type="NCBI Taxonomy" id="520822"/>
    <lineage>
        <taxon>Eukaryota</taxon>
        <taxon>Metazoa</taxon>
        <taxon>Ecdysozoa</taxon>
        <taxon>Arthropoda</taxon>
        <taxon>Hexapoda</taxon>
        <taxon>Insecta</taxon>
        <taxon>Pterygota</taxon>
        <taxon>Neoptera</taxon>
        <taxon>Endopterygota</taxon>
        <taxon>Hymenoptera</taxon>
        <taxon>Apocrita</taxon>
        <taxon>Aculeata</taxon>
        <taxon>Formicoidea</taxon>
        <taxon>Formicidae</taxon>
        <taxon>Myrmicinae</taxon>
        <taxon>Atta</taxon>
    </lineage>
</organism>
<dbReference type="Proteomes" id="UP000078540">
    <property type="component" value="Unassembled WGS sequence"/>
</dbReference>
<reference evidence="2 3" key="1">
    <citation type="submission" date="2015-09" db="EMBL/GenBank/DDBJ databases">
        <title>Atta colombica WGS genome.</title>
        <authorList>
            <person name="Nygaard S."/>
            <person name="Hu H."/>
            <person name="Boomsma J."/>
            <person name="Zhang G."/>
        </authorList>
    </citation>
    <scope>NUCLEOTIDE SEQUENCE [LARGE SCALE GENOMIC DNA]</scope>
    <source>
        <strain evidence="2">Treedump-2</strain>
        <tissue evidence="2">Whole body</tissue>
    </source>
</reference>
<evidence type="ECO:0000256" key="1">
    <source>
        <dbReference type="SAM" id="MobiDB-lite"/>
    </source>
</evidence>
<feature type="compositionally biased region" description="Polar residues" evidence="1">
    <location>
        <begin position="15"/>
        <end position="30"/>
    </location>
</feature>
<name>A0A195BAE9_9HYME</name>
<proteinExistence type="predicted"/>
<dbReference type="AlphaFoldDB" id="A0A195BAE9"/>
<feature type="region of interest" description="Disordered" evidence="1">
    <location>
        <begin position="1"/>
        <end position="34"/>
    </location>
</feature>
<dbReference type="EMBL" id="KQ976542">
    <property type="protein sequence ID" value="KYM81169.1"/>
    <property type="molecule type" value="Genomic_DNA"/>
</dbReference>